<feature type="region of interest" description="Disordered" evidence="1">
    <location>
        <begin position="252"/>
        <end position="294"/>
    </location>
</feature>
<evidence type="ECO:0000256" key="1">
    <source>
        <dbReference type="SAM" id="MobiDB-lite"/>
    </source>
</evidence>
<dbReference type="RefSeq" id="XP_024893768.1">
    <property type="nucleotide sequence ID" value="XM_025038000.1"/>
</dbReference>
<dbReference type="AlphaFoldDB" id="A0A6J1RHF2"/>
<accession>A0A6J1RHF2</accession>
<feature type="compositionally biased region" description="Polar residues" evidence="1">
    <location>
        <begin position="252"/>
        <end position="269"/>
    </location>
</feature>
<keyword evidence="2" id="KW-1185">Reference proteome</keyword>
<evidence type="ECO:0000313" key="2">
    <source>
        <dbReference type="Proteomes" id="UP000504618"/>
    </source>
</evidence>
<protein>
    <submittedName>
        <fullName evidence="3">Uncharacterized protein LOC112468706</fullName>
    </submittedName>
</protein>
<dbReference type="GeneID" id="112468706"/>
<evidence type="ECO:0000313" key="3">
    <source>
        <dbReference type="RefSeq" id="XP_024893768.1"/>
    </source>
</evidence>
<gene>
    <name evidence="3" type="primary">LOC112468706</name>
</gene>
<organism evidence="2 3">
    <name type="scientific">Temnothorax curvispinosus</name>
    <dbReference type="NCBI Taxonomy" id="300111"/>
    <lineage>
        <taxon>Eukaryota</taxon>
        <taxon>Metazoa</taxon>
        <taxon>Ecdysozoa</taxon>
        <taxon>Arthropoda</taxon>
        <taxon>Hexapoda</taxon>
        <taxon>Insecta</taxon>
        <taxon>Pterygota</taxon>
        <taxon>Neoptera</taxon>
        <taxon>Endopterygota</taxon>
        <taxon>Hymenoptera</taxon>
        <taxon>Apocrita</taxon>
        <taxon>Aculeata</taxon>
        <taxon>Formicoidea</taxon>
        <taxon>Formicidae</taxon>
        <taxon>Myrmicinae</taxon>
        <taxon>Temnothorax</taxon>
    </lineage>
</organism>
<sequence length="294" mass="33229">MESVSAIILGLILMLPLLVQLQTLVLRHPRKLLEALRCRLMESADDARRGRRNLVQHYPKLPDLLNSNSESRMLVCLTRTVLSLPTVPRAVQSVDRQQRPVRKTVPLAQHSSSFVATRIELPVVDITCTYNSYRYKTVEESLRERYGPANYPPGEVVLNYIQLNTPDSRTRHEDSVGDDLLDFFNGNHTGTYSSSVATKLETEYLNLLDHFVLRERGRALTAGKFTETPSFADERNLELSFRAGTWSQSTLRSSLAQERESGSSGNQRPSKGIEYSQGGGANRRLSSLQRVLRR</sequence>
<reference evidence="3" key="1">
    <citation type="submission" date="2025-08" db="UniProtKB">
        <authorList>
            <consortium name="RefSeq"/>
        </authorList>
    </citation>
    <scope>IDENTIFICATION</scope>
    <source>
        <tissue evidence="3">Whole body</tissue>
    </source>
</reference>
<proteinExistence type="predicted"/>
<name>A0A6J1RHF2_9HYME</name>
<dbReference type="Proteomes" id="UP000504618">
    <property type="component" value="Unplaced"/>
</dbReference>
<dbReference type="OrthoDB" id="7617356at2759"/>
<feature type="compositionally biased region" description="Low complexity" evidence="1">
    <location>
        <begin position="283"/>
        <end position="294"/>
    </location>
</feature>